<keyword evidence="6" id="KW-1185">Reference proteome</keyword>
<dbReference type="InterPro" id="IPR036390">
    <property type="entry name" value="WH_DNA-bd_sf"/>
</dbReference>
<evidence type="ECO:0000259" key="4">
    <source>
        <dbReference type="PROSITE" id="PS51118"/>
    </source>
</evidence>
<keyword evidence="3" id="KW-0804">Transcription</keyword>
<dbReference type="PROSITE" id="PS51118">
    <property type="entry name" value="HTH_HXLR"/>
    <property type="match status" value="1"/>
</dbReference>
<dbReference type="AlphaFoldDB" id="A0A840YCG2"/>
<name>A0A840YCG2_9SPHN</name>
<dbReference type="Gene3D" id="3.30.1050.10">
    <property type="entry name" value="SCP2 sterol-binding domain"/>
    <property type="match status" value="1"/>
</dbReference>
<dbReference type="Gene3D" id="1.10.10.10">
    <property type="entry name" value="Winged helix-like DNA-binding domain superfamily/Winged helix DNA-binding domain"/>
    <property type="match status" value="1"/>
</dbReference>
<dbReference type="InterPro" id="IPR036388">
    <property type="entry name" value="WH-like_DNA-bd_sf"/>
</dbReference>
<dbReference type="Pfam" id="PF01638">
    <property type="entry name" value="HxlR"/>
    <property type="match status" value="1"/>
</dbReference>
<dbReference type="EMBL" id="JACIJF010000003">
    <property type="protein sequence ID" value="MBB5709985.1"/>
    <property type="molecule type" value="Genomic_DNA"/>
</dbReference>
<proteinExistence type="predicted"/>
<dbReference type="InterPro" id="IPR036527">
    <property type="entry name" value="SCP2_sterol-bd_dom_sf"/>
</dbReference>
<reference evidence="5 6" key="1">
    <citation type="submission" date="2020-08" db="EMBL/GenBank/DDBJ databases">
        <title>Genomic Encyclopedia of Type Strains, Phase IV (KMG-IV): sequencing the most valuable type-strain genomes for metagenomic binning, comparative biology and taxonomic classification.</title>
        <authorList>
            <person name="Goeker M."/>
        </authorList>
    </citation>
    <scope>NUCLEOTIDE SEQUENCE [LARGE SCALE GENOMIC DNA]</scope>
    <source>
        <strain evidence="5 6">DSM 26736</strain>
    </source>
</reference>
<dbReference type="PANTHER" id="PTHR33204">
    <property type="entry name" value="TRANSCRIPTIONAL REGULATOR, MARR FAMILY"/>
    <property type="match status" value="1"/>
</dbReference>
<evidence type="ECO:0000313" key="6">
    <source>
        <dbReference type="Proteomes" id="UP000527143"/>
    </source>
</evidence>
<dbReference type="Proteomes" id="UP000527143">
    <property type="component" value="Unassembled WGS sequence"/>
</dbReference>
<evidence type="ECO:0000256" key="3">
    <source>
        <dbReference type="ARBA" id="ARBA00023163"/>
    </source>
</evidence>
<dbReference type="InterPro" id="IPR002577">
    <property type="entry name" value="HTH_HxlR"/>
</dbReference>
<keyword evidence="2 5" id="KW-0238">DNA-binding</keyword>
<keyword evidence="1" id="KW-0805">Transcription regulation</keyword>
<dbReference type="RefSeq" id="WP_184085545.1">
    <property type="nucleotide sequence ID" value="NZ_JACIJF010000003.1"/>
</dbReference>
<comment type="caution">
    <text evidence="5">The sequence shown here is derived from an EMBL/GenBank/DDBJ whole genome shotgun (WGS) entry which is preliminary data.</text>
</comment>
<feature type="domain" description="HTH hxlR-type" evidence="4">
    <location>
        <begin position="30"/>
        <end position="128"/>
    </location>
</feature>
<organism evidence="5 6">
    <name type="scientific">Sphingomonas xinjiangensis</name>
    <dbReference type="NCBI Taxonomy" id="643568"/>
    <lineage>
        <taxon>Bacteria</taxon>
        <taxon>Pseudomonadati</taxon>
        <taxon>Pseudomonadota</taxon>
        <taxon>Alphaproteobacteria</taxon>
        <taxon>Sphingomonadales</taxon>
        <taxon>Sphingomonadaceae</taxon>
        <taxon>Sphingomonas</taxon>
    </lineage>
</organism>
<dbReference type="SUPFAM" id="SSF46785">
    <property type="entry name" value="Winged helix' DNA-binding domain"/>
    <property type="match status" value="1"/>
</dbReference>
<evidence type="ECO:0000256" key="2">
    <source>
        <dbReference type="ARBA" id="ARBA00023125"/>
    </source>
</evidence>
<dbReference type="PANTHER" id="PTHR33204:SF18">
    <property type="entry name" value="TRANSCRIPTIONAL REGULATORY PROTEIN"/>
    <property type="match status" value="1"/>
</dbReference>
<gene>
    <name evidence="5" type="ORF">FHT02_001213</name>
</gene>
<protein>
    <submittedName>
        <fullName evidence="5">DNA-binding HxlR family transcriptional regulator</fullName>
    </submittedName>
</protein>
<sequence length="239" mass="25983">MLWLQKTTEELEKITKVDFNKARRWYQDACGTALAMDLIGERWSLLIVRELLLGPRRFGEIRGALTGLSANILTQRLEGLEKGGVLRRETLPPPVSAQVYALTAWGRALETPIFALSRWAAGSPAHDVTMPLSNTAFMLSLRTMMDPQASATLSVDLGFRIGGDEFRGLIADGQLAVRRAPCVGAELGFEGEPSPLAAVFYGPAPLADSQAAGKVEVTGDLAVAQQFVDLFRLPAFPRD</sequence>
<accession>A0A840YCG2</accession>
<evidence type="ECO:0000313" key="5">
    <source>
        <dbReference type="EMBL" id="MBB5709985.1"/>
    </source>
</evidence>
<dbReference type="GO" id="GO:0003677">
    <property type="term" value="F:DNA binding"/>
    <property type="evidence" value="ECO:0007669"/>
    <property type="project" value="UniProtKB-KW"/>
</dbReference>
<dbReference type="SUPFAM" id="SSF55718">
    <property type="entry name" value="SCP-like"/>
    <property type="match status" value="1"/>
</dbReference>
<evidence type="ECO:0000256" key="1">
    <source>
        <dbReference type="ARBA" id="ARBA00023015"/>
    </source>
</evidence>